<dbReference type="GO" id="GO:0016887">
    <property type="term" value="F:ATP hydrolysis activity"/>
    <property type="evidence" value="ECO:0007669"/>
    <property type="project" value="InterPro"/>
</dbReference>
<gene>
    <name evidence="2" type="ORF">D8M03_14995</name>
</gene>
<keyword evidence="2" id="KW-0547">Nucleotide-binding</keyword>
<keyword evidence="3" id="KW-1185">Reference proteome</keyword>
<dbReference type="InterPro" id="IPR027417">
    <property type="entry name" value="P-loop_NTPase"/>
</dbReference>
<dbReference type="RefSeq" id="WP_121215634.1">
    <property type="nucleotide sequence ID" value="NZ_RBZN01000052.1"/>
</dbReference>
<proteinExistence type="predicted"/>
<feature type="domain" description="ATPase AAA-type core" evidence="1">
    <location>
        <begin position="43"/>
        <end position="323"/>
    </location>
</feature>
<accession>A0A494YW88</accession>
<name>A0A494YW88_9BACL</name>
<dbReference type="GO" id="GO:0005524">
    <property type="term" value="F:ATP binding"/>
    <property type="evidence" value="ECO:0007669"/>
    <property type="project" value="UniProtKB-KW"/>
</dbReference>
<reference evidence="2 3" key="1">
    <citation type="journal article" date="2016" name="Antonie Van Leeuwenhoek">
        <title>Lysinibacillus endophyticus sp. nov., an indole-3-acetic acid producing endophytic bacterium isolated from corn root (Zea mays cv. Xinken-5).</title>
        <authorList>
            <person name="Yu J."/>
            <person name="Guan X."/>
            <person name="Liu C."/>
            <person name="Xiang W."/>
            <person name="Yu Z."/>
            <person name="Liu X."/>
            <person name="Wang G."/>
        </authorList>
    </citation>
    <scope>NUCLEOTIDE SEQUENCE [LARGE SCALE GENOMIC DNA]</scope>
    <source>
        <strain evidence="2 3">DSM 100506</strain>
    </source>
</reference>
<dbReference type="PANTHER" id="PTHR40396:SF1">
    <property type="entry name" value="ATPASE AAA-TYPE CORE DOMAIN-CONTAINING PROTEIN"/>
    <property type="match status" value="1"/>
</dbReference>
<organism evidence="2 3">
    <name type="scientific">Ureibacillus endophyticus</name>
    <dbReference type="NCBI Taxonomy" id="1978490"/>
    <lineage>
        <taxon>Bacteria</taxon>
        <taxon>Bacillati</taxon>
        <taxon>Bacillota</taxon>
        <taxon>Bacilli</taxon>
        <taxon>Bacillales</taxon>
        <taxon>Caryophanaceae</taxon>
        <taxon>Ureibacillus</taxon>
    </lineage>
</organism>
<dbReference type="OrthoDB" id="9801813at2"/>
<dbReference type="AlphaFoldDB" id="A0A494YW88"/>
<keyword evidence="2" id="KW-0067">ATP-binding</keyword>
<dbReference type="SUPFAM" id="SSF52540">
    <property type="entry name" value="P-loop containing nucleoside triphosphate hydrolases"/>
    <property type="match status" value="1"/>
</dbReference>
<evidence type="ECO:0000313" key="2">
    <source>
        <dbReference type="EMBL" id="RKQ13974.1"/>
    </source>
</evidence>
<evidence type="ECO:0000313" key="3">
    <source>
        <dbReference type="Proteomes" id="UP000272238"/>
    </source>
</evidence>
<evidence type="ECO:0000259" key="1">
    <source>
        <dbReference type="Pfam" id="PF13304"/>
    </source>
</evidence>
<dbReference type="EMBL" id="RBZN01000052">
    <property type="protein sequence ID" value="RKQ13974.1"/>
    <property type="molecule type" value="Genomic_DNA"/>
</dbReference>
<comment type="caution">
    <text evidence="2">The sequence shown here is derived from an EMBL/GenBank/DDBJ whole genome shotgun (WGS) entry which is preliminary data.</text>
</comment>
<protein>
    <submittedName>
        <fullName evidence="2">ATP-binding protein</fullName>
    </submittedName>
</protein>
<dbReference type="Gene3D" id="3.40.50.300">
    <property type="entry name" value="P-loop containing nucleotide triphosphate hydrolases"/>
    <property type="match status" value="1"/>
</dbReference>
<sequence length="370" mass="43458">MLHKFKVENYKIFDEPVSIDFSRVRDYKFNEDCINNNTIFKAMLYGKNAVGKTSFGQALLDIRNTILPNDVQNISSIAFLNANSQKDHARFEYTFEIHGIKVEYIYEKYEPNKLKYEYLKFENEILYEYDFKKNKGNFNNLKKYKDVENLNLDEWNGEISILRYILTNSKLKDLNVLKKLSDFVSGMAMLKPSEDIVRFKGPRILKNRIITSIIEENLVEDFVKFLKSAGLEIDLKVGEKPDGEKALYFNYKKPLEFIGHASSGTRALTSLYWIIHCLSEIKFLFVDEFDANFHFELAEYMLEKFKSLNDCQILITTHNTDLMSNKYMRPDCYYIMIPNKITSIAEASLRELRQGHNLEKLYQSGEFNGR</sequence>
<dbReference type="Pfam" id="PF13304">
    <property type="entry name" value="AAA_21"/>
    <property type="match status" value="1"/>
</dbReference>
<dbReference type="Proteomes" id="UP000272238">
    <property type="component" value="Unassembled WGS sequence"/>
</dbReference>
<dbReference type="PANTHER" id="PTHR40396">
    <property type="entry name" value="ATPASE-LIKE PROTEIN"/>
    <property type="match status" value="1"/>
</dbReference>
<dbReference type="InterPro" id="IPR003959">
    <property type="entry name" value="ATPase_AAA_core"/>
</dbReference>